<keyword evidence="4 12" id="KW-0812">Transmembrane</keyword>
<keyword evidence="2" id="KW-0444">Lipid biosynthesis</keyword>
<evidence type="ECO:0000256" key="12">
    <source>
        <dbReference type="SAM" id="Phobius"/>
    </source>
</evidence>
<evidence type="ECO:0000256" key="11">
    <source>
        <dbReference type="ARBA" id="ARBA00047433"/>
    </source>
</evidence>
<evidence type="ECO:0000313" key="13">
    <source>
        <dbReference type="EMBL" id="ESO85387.1"/>
    </source>
</evidence>
<comment type="subcellular location">
    <subcellularLocation>
        <location evidence="1">Membrane</location>
        <topology evidence="1">Multi-pass membrane protein</topology>
    </subcellularLocation>
</comment>
<dbReference type="EC" id="2.7.8.41" evidence="10"/>
<name>V3ZM69_LOTGI</name>
<dbReference type="EMBL" id="KB203274">
    <property type="protein sequence ID" value="ESO85387.1"/>
    <property type="molecule type" value="Genomic_DNA"/>
</dbReference>
<evidence type="ECO:0000256" key="5">
    <source>
        <dbReference type="ARBA" id="ARBA00022989"/>
    </source>
</evidence>
<dbReference type="Pfam" id="PF01066">
    <property type="entry name" value="CDP-OH_P_transf"/>
    <property type="match status" value="1"/>
</dbReference>
<protein>
    <recommendedName>
        <fullName evidence="10">cardiolipin synthase (CMP-forming)</fullName>
        <ecNumber evidence="10">2.7.8.41</ecNumber>
    </recommendedName>
</protein>
<dbReference type="InterPro" id="IPR004570">
    <property type="entry name" value="Phosphatidylglycerol_P_synth"/>
</dbReference>
<organism evidence="13 14">
    <name type="scientific">Lottia gigantea</name>
    <name type="common">Giant owl limpet</name>
    <dbReference type="NCBI Taxonomy" id="225164"/>
    <lineage>
        <taxon>Eukaryota</taxon>
        <taxon>Metazoa</taxon>
        <taxon>Spiralia</taxon>
        <taxon>Lophotrochozoa</taxon>
        <taxon>Mollusca</taxon>
        <taxon>Gastropoda</taxon>
        <taxon>Patellogastropoda</taxon>
        <taxon>Lottioidea</taxon>
        <taxon>Lottiidae</taxon>
        <taxon>Lottia</taxon>
    </lineage>
</organism>
<dbReference type="OMA" id="KRFNMAS"/>
<dbReference type="GO" id="GO:0005739">
    <property type="term" value="C:mitochondrion"/>
    <property type="evidence" value="ECO:0007669"/>
    <property type="project" value="TreeGrafter"/>
</dbReference>
<dbReference type="InterPro" id="IPR043130">
    <property type="entry name" value="CDP-OH_PTrfase_TM_dom"/>
</dbReference>
<feature type="non-terminal residue" evidence="13">
    <location>
        <position position="1"/>
    </location>
</feature>
<dbReference type="KEGG" id="lgi:LOTGIDRAFT_107885"/>
<dbReference type="GO" id="GO:0032049">
    <property type="term" value="P:cardiolipin biosynthetic process"/>
    <property type="evidence" value="ECO:0007669"/>
    <property type="project" value="TreeGrafter"/>
</dbReference>
<evidence type="ECO:0000313" key="14">
    <source>
        <dbReference type="Proteomes" id="UP000030746"/>
    </source>
</evidence>
<keyword evidence="9" id="KW-1208">Phospholipid metabolism</keyword>
<evidence type="ECO:0000256" key="10">
    <source>
        <dbReference type="ARBA" id="ARBA00039001"/>
    </source>
</evidence>
<evidence type="ECO:0000256" key="8">
    <source>
        <dbReference type="ARBA" id="ARBA00023209"/>
    </source>
</evidence>
<evidence type="ECO:0000256" key="7">
    <source>
        <dbReference type="ARBA" id="ARBA00023136"/>
    </source>
</evidence>
<feature type="transmembrane region" description="Helical" evidence="12">
    <location>
        <begin position="22"/>
        <end position="48"/>
    </location>
</feature>
<dbReference type="PIRSF" id="PIRSF000847">
    <property type="entry name" value="Phos_ph_gly_syn"/>
    <property type="match status" value="1"/>
</dbReference>
<dbReference type="RefSeq" id="XP_009063634.1">
    <property type="nucleotide sequence ID" value="XM_009065386.1"/>
</dbReference>
<sequence>QKENIYTIPNLLTMFRIGSTPILGYLITSHSYQLSLGLLVIAGITDVLDGHIARAFPSQKTAFGTHLDPLADKLLVFVISFCLAKVSLIPVWLFTIIVLRDVLLILAVFYLRYQTLPPPKTFARYWNINKASVNLYPSTLSKFNTMLQISAISLSLAAPVFDFMQHPALQGLWYLTALTTFITGVQYAKNPWKYVKRLNKK</sequence>
<keyword evidence="7 12" id="KW-0472">Membrane</keyword>
<dbReference type="Proteomes" id="UP000030746">
    <property type="component" value="Unassembled WGS sequence"/>
</dbReference>
<dbReference type="HOGENOM" id="CLU_051314_0_2_1"/>
<dbReference type="CTD" id="20230281"/>
<keyword evidence="8" id="KW-0594">Phospholipid biosynthesis</keyword>
<dbReference type="InterPro" id="IPR050324">
    <property type="entry name" value="CDP-alcohol_PTase-I"/>
</dbReference>
<evidence type="ECO:0000256" key="9">
    <source>
        <dbReference type="ARBA" id="ARBA00023264"/>
    </source>
</evidence>
<dbReference type="GeneID" id="20230281"/>
<evidence type="ECO:0000256" key="2">
    <source>
        <dbReference type="ARBA" id="ARBA00022516"/>
    </source>
</evidence>
<dbReference type="STRING" id="225164.V3ZM69"/>
<dbReference type="Gene3D" id="1.20.120.1760">
    <property type="match status" value="1"/>
</dbReference>
<dbReference type="AlphaFoldDB" id="V3ZM69"/>
<reference evidence="13 14" key="1">
    <citation type="journal article" date="2013" name="Nature">
        <title>Insights into bilaterian evolution from three spiralian genomes.</title>
        <authorList>
            <person name="Simakov O."/>
            <person name="Marletaz F."/>
            <person name="Cho S.J."/>
            <person name="Edsinger-Gonzales E."/>
            <person name="Havlak P."/>
            <person name="Hellsten U."/>
            <person name="Kuo D.H."/>
            <person name="Larsson T."/>
            <person name="Lv J."/>
            <person name="Arendt D."/>
            <person name="Savage R."/>
            <person name="Osoegawa K."/>
            <person name="de Jong P."/>
            <person name="Grimwood J."/>
            <person name="Chapman J.A."/>
            <person name="Shapiro H."/>
            <person name="Aerts A."/>
            <person name="Otillar R.P."/>
            <person name="Terry A.Y."/>
            <person name="Boore J.L."/>
            <person name="Grigoriev I.V."/>
            <person name="Lindberg D.R."/>
            <person name="Seaver E.C."/>
            <person name="Weisblat D.A."/>
            <person name="Putnam N.H."/>
            <person name="Rokhsar D.S."/>
        </authorList>
    </citation>
    <scope>NUCLEOTIDE SEQUENCE [LARGE SCALE GENOMIC DNA]</scope>
</reference>
<gene>
    <name evidence="13" type="ORF">LOTGIDRAFT_107885</name>
</gene>
<dbReference type="GO" id="GO:0043337">
    <property type="term" value="F:cardiolipin synthase (CMP-forming)"/>
    <property type="evidence" value="ECO:0007669"/>
    <property type="project" value="UniProtKB-EC"/>
</dbReference>
<comment type="catalytic activity">
    <reaction evidence="11">
        <text>a CDP-1,2-diacyl-sn-glycerol + a 1,2-diacyl-sn-glycero-3-phospho-(1'-sn-glycerol) = a cardiolipin + CMP + H(+)</text>
        <dbReference type="Rhea" id="RHEA:32931"/>
        <dbReference type="ChEBI" id="CHEBI:15378"/>
        <dbReference type="ChEBI" id="CHEBI:58332"/>
        <dbReference type="ChEBI" id="CHEBI:60377"/>
        <dbReference type="ChEBI" id="CHEBI:62237"/>
        <dbReference type="ChEBI" id="CHEBI:64716"/>
        <dbReference type="EC" id="2.7.8.41"/>
    </reaction>
</comment>
<evidence type="ECO:0000256" key="6">
    <source>
        <dbReference type="ARBA" id="ARBA00023098"/>
    </source>
</evidence>
<dbReference type="GO" id="GO:0008444">
    <property type="term" value="F:CDP-diacylglycerol-glycerol-3-phosphate 3-phosphatidyltransferase activity"/>
    <property type="evidence" value="ECO:0007669"/>
    <property type="project" value="InterPro"/>
</dbReference>
<evidence type="ECO:0000256" key="1">
    <source>
        <dbReference type="ARBA" id="ARBA00004141"/>
    </source>
</evidence>
<dbReference type="PANTHER" id="PTHR14269:SF60">
    <property type="entry name" value="CARDIOLIPIN SYNTHASE (CMP-FORMING)"/>
    <property type="match status" value="1"/>
</dbReference>
<dbReference type="OrthoDB" id="10020554at2759"/>
<evidence type="ECO:0000256" key="4">
    <source>
        <dbReference type="ARBA" id="ARBA00022692"/>
    </source>
</evidence>
<feature type="transmembrane region" description="Helical" evidence="12">
    <location>
        <begin position="171"/>
        <end position="188"/>
    </location>
</feature>
<dbReference type="GO" id="GO:0016020">
    <property type="term" value="C:membrane"/>
    <property type="evidence" value="ECO:0007669"/>
    <property type="project" value="UniProtKB-SubCell"/>
</dbReference>
<dbReference type="InterPro" id="IPR000462">
    <property type="entry name" value="CDP-OH_P_trans"/>
</dbReference>
<keyword evidence="6" id="KW-0443">Lipid metabolism</keyword>
<keyword evidence="14" id="KW-1185">Reference proteome</keyword>
<evidence type="ECO:0000256" key="3">
    <source>
        <dbReference type="ARBA" id="ARBA00022679"/>
    </source>
</evidence>
<keyword evidence="3" id="KW-0808">Transferase</keyword>
<accession>V3ZM69</accession>
<proteinExistence type="predicted"/>
<dbReference type="PANTHER" id="PTHR14269">
    <property type="entry name" value="CDP-DIACYLGLYCEROL--GLYCEROL-3-PHOSPHATE 3-PHOSPHATIDYLTRANSFERASE-RELATED"/>
    <property type="match status" value="1"/>
</dbReference>
<keyword evidence="5 12" id="KW-1133">Transmembrane helix</keyword>
<feature type="transmembrane region" description="Helical" evidence="12">
    <location>
        <begin position="92"/>
        <end position="111"/>
    </location>
</feature>